<dbReference type="AlphaFoldDB" id="A0A109N2Z6"/>
<comment type="caution">
    <text evidence="1">The sequence shown here is derived from an EMBL/GenBank/DDBJ whole genome shotgun (WGS) entry which is preliminary data.</text>
</comment>
<protein>
    <recommendedName>
        <fullName evidence="3">Spore coat protein</fullName>
    </recommendedName>
</protein>
<dbReference type="Proteomes" id="UP000064189">
    <property type="component" value="Unassembled WGS sequence"/>
</dbReference>
<evidence type="ECO:0000313" key="1">
    <source>
        <dbReference type="EMBL" id="KWW22418.1"/>
    </source>
</evidence>
<dbReference type="EMBL" id="LNNH01000004">
    <property type="protein sequence ID" value="KWW22418.1"/>
    <property type="molecule type" value="Genomic_DNA"/>
</dbReference>
<evidence type="ECO:0000313" key="2">
    <source>
        <dbReference type="Proteomes" id="UP000064189"/>
    </source>
</evidence>
<proteinExistence type="predicted"/>
<accession>A0A109N2Z6</accession>
<gene>
    <name evidence="1" type="ORF">AS888_12845</name>
</gene>
<sequence length="155" mass="17987">MFPWNSLFSFKNNPNQKDFMKNMQQSDVQSFIEKVFSQVIPDNMQGMMNQNDLGSKKAPARTEHPMQADVFETHLYVFVRIPIVDESWLKKMKLYHTSNQSIIEGIPEASDRHVITLPALVKKKGASAQFKESTLEIRLQKSFHTQYSEIDVSEF</sequence>
<reference evidence="1 2" key="1">
    <citation type="submission" date="2015-11" db="EMBL/GenBank/DDBJ databases">
        <title>Genome Sequence of Bacillus simplex strain VanAntwerpen2.</title>
        <authorList>
            <person name="Couger M.B."/>
        </authorList>
    </citation>
    <scope>NUCLEOTIDE SEQUENCE [LARGE SCALE GENOMIC DNA]</scope>
    <source>
        <strain evidence="1 2">VanAntwerpen02</strain>
    </source>
</reference>
<evidence type="ECO:0008006" key="3">
    <source>
        <dbReference type="Google" id="ProtNLM"/>
    </source>
</evidence>
<organism evidence="1 2">
    <name type="scientific">Peribacillus simplex</name>
    <dbReference type="NCBI Taxonomy" id="1478"/>
    <lineage>
        <taxon>Bacteria</taxon>
        <taxon>Bacillati</taxon>
        <taxon>Bacillota</taxon>
        <taxon>Bacilli</taxon>
        <taxon>Bacillales</taxon>
        <taxon>Bacillaceae</taxon>
        <taxon>Peribacillus</taxon>
    </lineage>
</organism>
<keyword evidence="2" id="KW-1185">Reference proteome</keyword>
<name>A0A109N2Z6_9BACI</name>